<dbReference type="OrthoDB" id="377733at2759"/>
<comment type="cofactor">
    <cofactor evidence="14">
        <name>Mg(2+)</name>
        <dbReference type="ChEBI" id="CHEBI:18420"/>
    </cofactor>
</comment>
<dbReference type="SUPFAM" id="SSF81665">
    <property type="entry name" value="Calcium ATPase, transmembrane domain M"/>
    <property type="match status" value="1"/>
</dbReference>
<dbReference type="Pfam" id="PF16212">
    <property type="entry name" value="PhoLip_ATPase_C"/>
    <property type="match status" value="1"/>
</dbReference>
<dbReference type="Gene3D" id="3.40.50.1000">
    <property type="entry name" value="HAD superfamily/HAD-like"/>
    <property type="match status" value="1"/>
</dbReference>
<dbReference type="GO" id="GO:0045332">
    <property type="term" value="P:phospholipid translocation"/>
    <property type="evidence" value="ECO:0007669"/>
    <property type="project" value="TreeGrafter"/>
</dbReference>
<dbReference type="FunFam" id="3.40.50.1000:FF:000014">
    <property type="entry name" value="Phospholipid-transporting ATPase"/>
    <property type="match status" value="1"/>
</dbReference>
<evidence type="ECO:0000256" key="10">
    <source>
        <dbReference type="ARBA" id="ARBA00023136"/>
    </source>
</evidence>
<accession>A0A0V0QCL3</accession>
<feature type="transmembrane region" description="Helical" evidence="15">
    <location>
        <begin position="397"/>
        <end position="422"/>
    </location>
</feature>
<feature type="transmembrane region" description="Helical" evidence="15">
    <location>
        <begin position="1115"/>
        <end position="1135"/>
    </location>
</feature>
<dbReference type="NCBIfam" id="TIGR01652">
    <property type="entry name" value="ATPase-Plipid"/>
    <property type="match status" value="2"/>
</dbReference>
<dbReference type="SUPFAM" id="SSF56784">
    <property type="entry name" value="HAD-like"/>
    <property type="match status" value="1"/>
</dbReference>
<gene>
    <name evidence="19" type="ORF">PPERSA_10986</name>
</gene>
<comment type="subcellular location">
    <subcellularLocation>
        <location evidence="1 15">Membrane</location>
        <topology evidence="1 15">Multi-pass membrane protein</topology>
    </subcellularLocation>
</comment>
<keyword evidence="3 15" id="KW-0812">Transmembrane</keyword>
<evidence type="ECO:0000256" key="11">
    <source>
        <dbReference type="ARBA" id="ARBA00034036"/>
    </source>
</evidence>
<dbReference type="GO" id="GO:0005886">
    <property type="term" value="C:plasma membrane"/>
    <property type="evidence" value="ECO:0007669"/>
    <property type="project" value="TreeGrafter"/>
</dbReference>
<evidence type="ECO:0000256" key="6">
    <source>
        <dbReference type="ARBA" id="ARBA00022840"/>
    </source>
</evidence>
<organism evidence="19 20">
    <name type="scientific">Pseudocohnilembus persalinus</name>
    <name type="common">Ciliate</name>
    <dbReference type="NCBI Taxonomy" id="266149"/>
    <lineage>
        <taxon>Eukaryota</taxon>
        <taxon>Sar</taxon>
        <taxon>Alveolata</taxon>
        <taxon>Ciliophora</taxon>
        <taxon>Intramacronucleata</taxon>
        <taxon>Oligohymenophorea</taxon>
        <taxon>Scuticociliatia</taxon>
        <taxon>Philasterida</taxon>
        <taxon>Pseudocohnilembidae</taxon>
        <taxon>Pseudocohnilembus</taxon>
    </lineage>
</organism>
<feature type="binding site" evidence="14">
    <location>
        <position position="461"/>
    </location>
    <ligand>
        <name>Mg(2+)</name>
        <dbReference type="ChEBI" id="CHEBI:18420"/>
    </ligand>
</feature>
<evidence type="ECO:0000256" key="1">
    <source>
        <dbReference type="ARBA" id="ARBA00004141"/>
    </source>
</evidence>
<keyword evidence="20" id="KW-1185">Reference proteome</keyword>
<feature type="transmembrane region" description="Helical" evidence="15">
    <location>
        <begin position="347"/>
        <end position="368"/>
    </location>
</feature>
<dbReference type="SUPFAM" id="SSF81653">
    <property type="entry name" value="Calcium ATPase, transduction domain A"/>
    <property type="match status" value="1"/>
</dbReference>
<dbReference type="FunCoup" id="A0A0V0QCL3">
    <property type="interactions" value="6"/>
</dbReference>
<feature type="transmembrane region" description="Helical" evidence="15">
    <location>
        <begin position="1203"/>
        <end position="1224"/>
    </location>
</feature>
<evidence type="ECO:0000256" key="15">
    <source>
        <dbReference type="RuleBase" id="RU362033"/>
    </source>
</evidence>
<evidence type="ECO:0000313" key="19">
    <source>
        <dbReference type="EMBL" id="KRW99867.1"/>
    </source>
</evidence>
<keyword evidence="5 13" id="KW-0547">Nucleotide-binding</keyword>
<feature type="transmembrane region" description="Helical" evidence="15">
    <location>
        <begin position="1268"/>
        <end position="1288"/>
    </location>
</feature>
<evidence type="ECO:0000256" key="7">
    <source>
        <dbReference type="ARBA" id="ARBA00022842"/>
    </source>
</evidence>
<comment type="catalytic activity">
    <reaction evidence="11 15">
        <text>ATP + H2O + phospholipidSide 1 = ADP + phosphate + phospholipidSide 2.</text>
        <dbReference type="EC" id="7.6.2.1"/>
    </reaction>
</comment>
<sequence>MDNNFIQEQQQYDHNPRAQDYEIPQNENESISNNNQTIQQQENNFGWDYPYENIGKNRKCFRVQADHANQLKNRKITTNRPDLDLCDNKIQTNKYTFVNFFPKNLYEQFSKKANFYFLLIGILQCIPPISISYGLPVIYLPLVVIIIISMGKDFMEDYKRITADREENSRIIEVLDQKGNWIKKKWCNLRVGNVIKMTNDNYVAADILILQSSDAKGDVYIETKNLDGESNLKIKKVHNLFHKYYNPNDPERTIQKYPIIVDYDKPLPYFDRFKAHPQFQYIENGSLEIMGNKSCGINNFLLRAQKMKNTQWIVGLVCYTGHDTKIMQNMMQPKLKRSSVEQMMGKYIIIIFGIQNFLCLFCATWYIVWYSEVKNHIQYIDSEDKQISGWDYIGEFWIYYFTWMLLFTNFVPISLLVTLEVVKFIQGMMMQRDKEFNDLQVQTSNLNEELGQIKYVFCDKTGTLTCNNMEFKKLSIGTQVYGDTDIIEDDERYINDQGMQKIMEKNGVVTNVDFRDSLLLNILNDPNHEKFKKSQNMLLALAICHTVVLTKDNENNNLYSATSPDELALVNFAKFCGYEFLGINRDDIILIKYQNQIHKFKRLQVFEFDSIRQKHSVIIQNLDQEPVDLNFSERFRHSQFKLIDKKTVTLDVNLERQFVEKIQTIKQNITKNQYRITFKINHISSQDSIIGIGIGQSQIMLNNQYIFLDKNSQQHGLYIITNQGIPYNTTNEKKNGPNGPARNFKFKQGDEIELDYNPLEKTLKFQFKDYSVSGSIQNNINFVHDIQIPNDKEFHPIIVLSRPNDSVSIVESSLQKNDIHLYCKGADSSIIKGCQDPEYYCDKMFKILNHFGKTGLRTLLIAERKLDHNTYNNWVNRYMKVKKSPDGKDNDVEESYAEMEQKMNIIGSTAIEDKLQDKVPETIKALREAGIKVWVLTGDKLETAINIGYASKLLDSSMKRFEITIENENLLIQTLQDTLAEMENENRTGNPDNDNYALVISGEAIKSINIPNIRTLIYSIAERCKVLICCRASSKQKELMVNLIRDFEPTSPTLAIGDGANDVNMLNEAHVGIGIKGVEGQQAARASDYSVKEFKDIRKLLFYHGRECYRRNSQIVTYNFYKNVLLVVPQFWYGFSSHFSGQTLYDAYLYQFFNMFYSSIPIMIYAIFDEEVKNGEKIMTENQVRNFYRPGLENRFFKGSVFWTQYIIGLAQAGIIVLIAVYTLEPHFFLAEGEAHNIFFWQTGSMIYTLVVLVVNIKILIFSFTMSIGYWIWICFSWFSYFASWYIFSSYYMSQDAFNTFQTVNFMGFYHFGIILGLGATSLIDWFLELYQRWNYELKEKQISQVKKIAFRNGLLTNKKTNRNLVKNDQKIFKVKINQFNYGFSFSQVENIEHDYEGYT</sequence>
<evidence type="ECO:0000256" key="12">
    <source>
        <dbReference type="PIRSR" id="PIRSR606539-1"/>
    </source>
</evidence>
<dbReference type="InterPro" id="IPR023299">
    <property type="entry name" value="ATPase_P-typ_cyto_dom_N"/>
</dbReference>
<feature type="transmembrane region" description="Helical" evidence="15">
    <location>
        <begin position="1308"/>
        <end position="1328"/>
    </location>
</feature>
<evidence type="ECO:0000256" key="13">
    <source>
        <dbReference type="PIRSR" id="PIRSR606539-2"/>
    </source>
</evidence>
<dbReference type="Proteomes" id="UP000054937">
    <property type="component" value="Unassembled WGS sequence"/>
</dbReference>
<evidence type="ECO:0000259" key="18">
    <source>
        <dbReference type="Pfam" id="PF16212"/>
    </source>
</evidence>
<dbReference type="GO" id="GO:0000287">
    <property type="term" value="F:magnesium ion binding"/>
    <property type="evidence" value="ECO:0007669"/>
    <property type="project" value="UniProtKB-UniRule"/>
</dbReference>
<protein>
    <recommendedName>
        <fullName evidence="15">Phospholipid-transporting ATPase</fullName>
        <ecNumber evidence="15">7.6.2.1</ecNumber>
    </recommendedName>
</protein>
<evidence type="ECO:0000256" key="16">
    <source>
        <dbReference type="SAM" id="Coils"/>
    </source>
</evidence>
<dbReference type="InterPro" id="IPR018303">
    <property type="entry name" value="ATPase_P-typ_P_site"/>
</dbReference>
<keyword evidence="9 15" id="KW-1133">Transmembrane helix</keyword>
<feature type="binding site" evidence="14">
    <location>
        <position position="459"/>
    </location>
    <ligand>
        <name>Mg(2+)</name>
        <dbReference type="ChEBI" id="CHEBI:18420"/>
    </ligand>
</feature>
<dbReference type="OMA" id="QIVVNSH"/>
<dbReference type="Pfam" id="PF13246">
    <property type="entry name" value="Cation_ATPase"/>
    <property type="match status" value="1"/>
</dbReference>
<dbReference type="SUPFAM" id="SSF81660">
    <property type="entry name" value="Metal cation-transporting ATPase, ATP-binding domain N"/>
    <property type="match status" value="1"/>
</dbReference>
<feature type="binding site" evidence="13">
    <location>
        <position position="459"/>
    </location>
    <ligand>
        <name>ATP</name>
        <dbReference type="ChEBI" id="CHEBI:30616"/>
    </ligand>
</feature>
<dbReference type="InterPro" id="IPR023298">
    <property type="entry name" value="ATPase_P-typ_TM_dom_sf"/>
</dbReference>
<keyword evidence="7 14" id="KW-0460">Magnesium</keyword>
<dbReference type="InterPro" id="IPR023214">
    <property type="entry name" value="HAD_sf"/>
</dbReference>
<evidence type="ECO:0000256" key="4">
    <source>
        <dbReference type="ARBA" id="ARBA00022723"/>
    </source>
</evidence>
<keyword evidence="6 13" id="KW-0067">ATP-binding</keyword>
<dbReference type="GO" id="GO:0016887">
    <property type="term" value="F:ATP hydrolysis activity"/>
    <property type="evidence" value="ECO:0007669"/>
    <property type="project" value="InterPro"/>
</dbReference>
<evidence type="ECO:0000256" key="5">
    <source>
        <dbReference type="ARBA" id="ARBA00022741"/>
    </source>
</evidence>
<feature type="binding site" evidence="13">
    <location>
        <position position="460"/>
    </location>
    <ligand>
        <name>ATP</name>
        <dbReference type="ChEBI" id="CHEBI:30616"/>
    </ligand>
</feature>
<reference evidence="19 20" key="1">
    <citation type="journal article" date="2015" name="Sci. Rep.">
        <title>Genome of the facultative scuticociliatosis pathogen Pseudocohnilembus persalinus provides insight into its virulence through horizontal gene transfer.</title>
        <authorList>
            <person name="Xiong J."/>
            <person name="Wang G."/>
            <person name="Cheng J."/>
            <person name="Tian M."/>
            <person name="Pan X."/>
            <person name="Warren A."/>
            <person name="Jiang C."/>
            <person name="Yuan D."/>
            <person name="Miao W."/>
        </authorList>
    </citation>
    <scope>NUCLEOTIDE SEQUENCE [LARGE SCALE GENOMIC DNA]</scope>
    <source>
        <strain evidence="19">36N120E</strain>
    </source>
</reference>
<dbReference type="GO" id="GO:0005524">
    <property type="term" value="F:ATP binding"/>
    <property type="evidence" value="ECO:0007669"/>
    <property type="project" value="UniProtKB-UniRule"/>
</dbReference>
<dbReference type="InterPro" id="IPR001757">
    <property type="entry name" value="P_typ_ATPase"/>
</dbReference>
<dbReference type="PANTHER" id="PTHR24092:SF150">
    <property type="entry name" value="PHOSPHOLIPID-TRANSPORTING ATPASE"/>
    <property type="match status" value="1"/>
</dbReference>
<dbReference type="PANTHER" id="PTHR24092">
    <property type="entry name" value="PROBABLE PHOSPHOLIPID-TRANSPORTING ATPASE"/>
    <property type="match status" value="1"/>
</dbReference>
<keyword evidence="16" id="KW-0175">Coiled coil</keyword>
<feature type="binding site" evidence="13">
    <location>
        <position position="751"/>
    </location>
    <ligand>
        <name>ATP</name>
        <dbReference type="ChEBI" id="CHEBI:30616"/>
    </ligand>
</feature>
<dbReference type="PRINTS" id="PR00119">
    <property type="entry name" value="CATATPASE"/>
</dbReference>
<dbReference type="InParanoid" id="A0A0V0QCL3"/>
<keyword evidence="4 14" id="KW-0479">Metal-binding</keyword>
<evidence type="ECO:0000259" key="17">
    <source>
        <dbReference type="Pfam" id="PF16209"/>
    </source>
</evidence>
<keyword evidence="10 15" id="KW-0472">Membrane</keyword>
<evidence type="ECO:0000256" key="8">
    <source>
        <dbReference type="ARBA" id="ARBA00022967"/>
    </source>
</evidence>
<evidence type="ECO:0000256" key="3">
    <source>
        <dbReference type="ARBA" id="ARBA00022692"/>
    </source>
</evidence>
<dbReference type="EC" id="7.6.2.1" evidence="15"/>
<dbReference type="Gene3D" id="3.40.1110.10">
    <property type="entry name" value="Calcium-transporting ATPase, cytoplasmic domain N"/>
    <property type="match status" value="2"/>
</dbReference>
<keyword evidence="8 15" id="KW-1278">Translocase</keyword>
<dbReference type="InterPro" id="IPR006539">
    <property type="entry name" value="P-type_ATPase_IV"/>
</dbReference>
<evidence type="ECO:0000256" key="14">
    <source>
        <dbReference type="PIRSR" id="PIRSR606539-3"/>
    </source>
</evidence>
<feature type="transmembrane region" description="Helical" evidence="15">
    <location>
        <begin position="1147"/>
        <end position="1168"/>
    </location>
</feature>
<dbReference type="InterPro" id="IPR032630">
    <property type="entry name" value="P_typ_ATPase_c"/>
</dbReference>
<dbReference type="InterPro" id="IPR032631">
    <property type="entry name" value="P-type_ATPase_N"/>
</dbReference>
<feature type="coiled-coil region" evidence="16">
    <location>
        <begin position="958"/>
        <end position="985"/>
    </location>
</feature>
<dbReference type="Gene3D" id="2.70.150.10">
    <property type="entry name" value="Calcium-transporting ATPase, cytoplasmic transduction domain A"/>
    <property type="match status" value="1"/>
</dbReference>
<dbReference type="Pfam" id="PF16209">
    <property type="entry name" value="PhoLip_ATPase_N"/>
    <property type="match status" value="1"/>
</dbReference>
<dbReference type="EMBL" id="LDAU01000203">
    <property type="protein sequence ID" value="KRW99867.1"/>
    <property type="molecule type" value="Genomic_DNA"/>
</dbReference>
<feature type="transmembrane region" description="Helical" evidence="15">
    <location>
        <begin position="1239"/>
        <end position="1261"/>
    </location>
</feature>
<proteinExistence type="inferred from homology"/>
<evidence type="ECO:0000313" key="20">
    <source>
        <dbReference type="Proteomes" id="UP000054937"/>
    </source>
</evidence>
<feature type="active site" description="4-aspartylphosphate intermediate" evidence="12">
    <location>
        <position position="459"/>
    </location>
</feature>
<feature type="domain" description="P-type ATPase C-terminal" evidence="18">
    <location>
        <begin position="1084"/>
        <end position="1335"/>
    </location>
</feature>
<dbReference type="NCBIfam" id="TIGR01494">
    <property type="entry name" value="ATPase_P-type"/>
    <property type="match status" value="1"/>
</dbReference>
<dbReference type="GO" id="GO:0140326">
    <property type="term" value="F:ATPase-coupled intramembrane lipid transporter activity"/>
    <property type="evidence" value="ECO:0007669"/>
    <property type="project" value="UniProtKB-EC"/>
</dbReference>
<dbReference type="InterPro" id="IPR008250">
    <property type="entry name" value="ATPase_P-typ_transduc_dom_A_sf"/>
</dbReference>
<dbReference type="PROSITE" id="PS00154">
    <property type="entry name" value="ATPASE_E1_E2"/>
    <property type="match status" value="1"/>
</dbReference>
<comment type="similarity">
    <text evidence="2 15">Belongs to the cation transport ATPase (P-type) (TC 3.A.3) family. Type IV subfamily.</text>
</comment>
<feature type="domain" description="P-type ATPase N-terminal" evidence="17">
    <location>
        <begin position="84"/>
        <end position="131"/>
    </location>
</feature>
<evidence type="ECO:0000256" key="9">
    <source>
        <dbReference type="ARBA" id="ARBA00022989"/>
    </source>
</evidence>
<evidence type="ECO:0000256" key="2">
    <source>
        <dbReference type="ARBA" id="ARBA00008109"/>
    </source>
</evidence>
<comment type="caution">
    <text evidence="19">The sequence shown here is derived from an EMBL/GenBank/DDBJ whole genome shotgun (WGS) entry which is preliminary data.</text>
</comment>
<feature type="transmembrane region" description="Helical" evidence="15">
    <location>
        <begin position="137"/>
        <end position="155"/>
    </location>
</feature>
<feature type="binding site" evidence="13">
    <location>
        <position position="794"/>
    </location>
    <ligand>
        <name>ATP</name>
        <dbReference type="ChEBI" id="CHEBI:30616"/>
    </ligand>
</feature>
<feature type="binding site" evidence="13">
    <location>
        <position position="461"/>
    </location>
    <ligand>
        <name>ATP</name>
        <dbReference type="ChEBI" id="CHEBI:30616"/>
    </ligand>
</feature>
<name>A0A0V0QCL3_PSEPJ</name>
<dbReference type="InterPro" id="IPR036412">
    <property type="entry name" value="HAD-like_sf"/>
</dbReference>